<evidence type="ECO:0000313" key="2">
    <source>
        <dbReference type="Proteomes" id="UP001047646"/>
    </source>
</evidence>
<name>A0ABX8M8W1_9PSED</name>
<reference evidence="1" key="1">
    <citation type="journal article" date="2021" name="Microorganisms">
        <title>The Ever-Expanding Pseudomonas Genus: Description of 43 New Species and Partition of the Pseudomonas putida Group.</title>
        <authorList>
            <person name="Girard L."/>
            <person name="Lood C."/>
            <person name="Hofte M."/>
            <person name="Vandamme P."/>
            <person name="Rokni-Zadeh H."/>
            <person name="van Noort V."/>
            <person name="Lavigne R."/>
            <person name="De Mot R."/>
        </authorList>
    </citation>
    <scope>NUCLEOTIDE SEQUENCE</scope>
    <source>
        <strain evidence="1">COW39</strain>
    </source>
</reference>
<dbReference type="EMBL" id="CP077073">
    <property type="protein sequence ID" value="QXH34830.1"/>
    <property type="molecule type" value="Genomic_DNA"/>
</dbReference>
<dbReference type="Proteomes" id="UP001047646">
    <property type="component" value="Chromosome"/>
</dbReference>
<accession>A0ABX8M8W1</accession>
<protein>
    <recommendedName>
        <fullName evidence="3">Type VI secretion system secreted protein VgrG</fullName>
    </recommendedName>
</protein>
<organism evidence="1 2">
    <name type="scientific">Pseudomonas muyukensis</name>
    <dbReference type="NCBI Taxonomy" id="2842357"/>
    <lineage>
        <taxon>Bacteria</taxon>
        <taxon>Pseudomonadati</taxon>
        <taxon>Pseudomonadota</taxon>
        <taxon>Gammaproteobacteria</taxon>
        <taxon>Pseudomonadales</taxon>
        <taxon>Pseudomonadaceae</taxon>
        <taxon>Pseudomonas</taxon>
    </lineage>
</organism>
<keyword evidence="2" id="KW-1185">Reference proteome</keyword>
<gene>
    <name evidence="1" type="ORF">KSS95_22265</name>
</gene>
<evidence type="ECO:0000313" key="1">
    <source>
        <dbReference type="EMBL" id="QXH34830.1"/>
    </source>
</evidence>
<proteinExistence type="predicted"/>
<evidence type="ECO:0008006" key="3">
    <source>
        <dbReference type="Google" id="ProtNLM"/>
    </source>
</evidence>
<sequence length="81" mass="9215">MYRQSDLRFSFQPLAGAVEFEVVSFSLDEAISAPFTLNLQLMSFEDDVDFSLLLDQPALFTIYAGERPLRHVHGLISTFSR</sequence>